<reference evidence="4 5" key="1">
    <citation type="submission" date="2024-08" db="EMBL/GenBank/DDBJ databases">
        <title>Clostridium lapicellarii sp. nov., and Clostridium renhuaiense sp. nov., two species isolated from the mud in a fermentation cellar used for producing sauce-flavour Chinese liquors.</title>
        <authorList>
            <person name="Yang F."/>
            <person name="Wang H."/>
            <person name="Chen L.Q."/>
            <person name="Zhou N."/>
            <person name="Lu J.J."/>
            <person name="Pu X.X."/>
            <person name="Wan B."/>
            <person name="Wang L."/>
            <person name="Liu S.J."/>
        </authorList>
    </citation>
    <scope>NUCLEOTIDE SEQUENCE [LARGE SCALE GENOMIC DNA]</scope>
    <source>
        <strain evidence="4 5">MT-113</strain>
    </source>
</reference>
<dbReference type="SUPFAM" id="SSF52540">
    <property type="entry name" value="P-loop containing nucleoside triphosphate hydrolases"/>
    <property type="match status" value="1"/>
</dbReference>
<dbReference type="InterPro" id="IPR004948">
    <property type="entry name" value="Nuc-triphosphatase_THEP1"/>
</dbReference>
<keyword evidence="5" id="KW-1185">Reference proteome</keyword>
<sequence>MKNIFFTGEKGVGKSTIIKKIIKNVDCSIGGFIQEKELSGGNKRFRVKSLYNLDDSYIIGFYDKKENELHWDINTFDIISRDVLLKSLQDRELMILDELGYMEEKAPLFQKIVFRMLDSSKPVIGVLKKCNGNFVRKIAERKDVQVIEIDKDNRDLMERKIRGIWRNGK</sequence>
<proteinExistence type="predicted"/>
<evidence type="ECO:0000256" key="1">
    <source>
        <dbReference type="ARBA" id="ARBA00022741"/>
    </source>
</evidence>
<name>A0ABV4DYD9_9CLOT</name>
<gene>
    <name evidence="4" type="ORF">AB8S09_08215</name>
</gene>
<evidence type="ECO:0000256" key="2">
    <source>
        <dbReference type="ARBA" id="ARBA00022801"/>
    </source>
</evidence>
<organism evidence="4 5">
    <name type="scientific">Clostridium lapidicellarium</name>
    <dbReference type="NCBI Taxonomy" id="3240931"/>
    <lineage>
        <taxon>Bacteria</taxon>
        <taxon>Bacillati</taxon>
        <taxon>Bacillota</taxon>
        <taxon>Clostridia</taxon>
        <taxon>Eubacteriales</taxon>
        <taxon>Clostridiaceae</taxon>
        <taxon>Clostridium</taxon>
    </lineage>
</organism>
<dbReference type="Proteomes" id="UP001565220">
    <property type="component" value="Unassembled WGS sequence"/>
</dbReference>
<dbReference type="PANTHER" id="PTHR43146:SF1">
    <property type="entry name" value="CANCER-RELATED NUCLEOSIDE-TRIPHOSPHATASE"/>
    <property type="match status" value="1"/>
</dbReference>
<evidence type="ECO:0000313" key="5">
    <source>
        <dbReference type="Proteomes" id="UP001565220"/>
    </source>
</evidence>
<accession>A0ABV4DYD9</accession>
<dbReference type="Pfam" id="PF03266">
    <property type="entry name" value="NTPase_1"/>
    <property type="match status" value="1"/>
</dbReference>
<dbReference type="InterPro" id="IPR027417">
    <property type="entry name" value="P-loop_NTPase"/>
</dbReference>
<protein>
    <submittedName>
        <fullName evidence="4">Nucleoside-triphosphatase</fullName>
    </submittedName>
</protein>
<keyword evidence="3" id="KW-0067">ATP-binding</keyword>
<dbReference type="PANTHER" id="PTHR43146">
    <property type="entry name" value="CANCER-RELATED NUCLEOSIDE-TRIPHOSPHATASE"/>
    <property type="match status" value="1"/>
</dbReference>
<comment type="caution">
    <text evidence="4">The sequence shown here is derived from an EMBL/GenBank/DDBJ whole genome shotgun (WGS) entry which is preliminary data.</text>
</comment>
<keyword evidence="2" id="KW-0378">Hydrolase</keyword>
<keyword evidence="1" id="KW-0547">Nucleotide-binding</keyword>
<evidence type="ECO:0000256" key="3">
    <source>
        <dbReference type="ARBA" id="ARBA00022840"/>
    </source>
</evidence>
<dbReference type="Gene3D" id="3.40.50.300">
    <property type="entry name" value="P-loop containing nucleotide triphosphate hydrolases"/>
    <property type="match status" value="1"/>
</dbReference>
<dbReference type="EMBL" id="JBGFFE010000009">
    <property type="protein sequence ID" value="MEY8763623.1"/>
    <property type="molecule type" value="Genomic_DNA"/>
</dbReference>
<evidence type="ECO:0000313" key="4">
    <source>
        <dbReference type="EMBL" id="MEY8763623.1"/>
    </source>
</evidence>